<dbReference type="CDD" id="cd07176">
    <property type="entry name" value="terB"/>
    <property type="match status" value="1"/>
</dbReference>
<protein>
    <submittedName>
        <fullName evidence="3">Tellurite resistance TerB</fullName>
    </submittedName>
</protein>
<feature type="domain" description="Co-chaperone DjlA N-terminal" evidence="1">
    <location>
        <begin position="32"/>
        <end position="150"/>
    </location>
</feature>
<evidence type="ECO:0000313" key="5">
    <source>
        <dbReference type="Proteomes" id="UP000319578"/>
    </source>
</evidence>
<evidence type="ECO:0000259" key="1">
    <source>
        <dbReference type="Pfam" id="PF05099"/>
    </source>
</evidence>
<accession>A0A0K9Z2W6</accession>
<evidence type="ECO:0000313" key="3">
    <source>
        <dbReference type="EMBL" id="KNB74810.1"/>
    </source>
</evidence>
<dbReference type="Proteomes" id="UP000036834">
    <property type="component" value="Unassembled WGS sequence"/>
</dbReference>
<dbReference type="STRING" id="54915.ADS79_00350"/>
<dbReference type="RefSeq" id="WP_049736434.1">
    <property type="nucleotide sequence ID" value="NZ_BJON01000024.1"/>
</dbReference>
<dbReference type="EMBL" id="BJON01000024">
    <property type="protein sequence ID" value="GED71959.1"/>
    <property type="molecule type" value="Genomic_DNA"/>
</dbReference>
<reference evidence="2 5" key="3">
    <citation type="submission" date="2019-06" db="EMBL/GenBank/DDBJ databases">
        <title>Whole genome shotgun sequence of Brevibacillus reuszeri NBRC 15719.</title>
        <authorList>
            <person name="Hosoyama A."/>
            <person name="Uohara A."/>
            <person name="Ohji S."/>
            <person name="Ichikawa N."/>
        </authorList>
    </citation>
    <scope>NUCLEOTIDE SEQUENCE [LARGE SCALE GENOMIC DNA]</scope>
    <source>
        <strain evidence="2 5">NBRC 15719</strain>
    </source>
</reference>
<dbReference type="Proteomes" id="UP000319578">
    <property type="component" value="Unassembled WGS sequence"/>
</dbReference>
<evidence type="ECO:0000313" key="4">
    <source>
        <dbReference type="Proteomes" id="UP000036834"/>
    </source>
</evidence>
<sequence>MSIAGTFTNWLKSTKVGLQDQVKKFQNRDFLDAVVAGCALVAAADGSIDSSEKQKMAAYIGRSEELKVFNMNDVIARFNHFVSGFEFDHGVGKMEALKVIGKYKNNSDAARIVVSVCCAIGAADGHFDEQEKSVVREICAVVNLNPAEFQL</sequence>
<dbReference type="InterPro" id="IPR029024">
    <property type="entry name" value="TerB-like"/>
</dbReference>
<dbReference type="Pfam" id="PF05099">
    <property type="entry name" value="TerB"/>
    <property type="match status" value="1"/>
</dbReference>
<dbReference type="OrthoDB" id="289262at2"/>
<dbReference type="PATRIC" id="fig|54915.3.peg.79"/>
<keyword evidence="5" id="KW-1185">Reference proteome</keyword>
<dbReference type="AlphaFoldDB" id="A0A0K9Z2W6"/>
<reference evidence="4" key="1">
    <citation type="submission" date="2015-07" db="EMBL/GenBank/DDBJ databases">
        <title>Genome sequencing project for genomic taxonomy and phylogenomics of Bacillus-like bacteria.</title>
        <authorList>
            <person name="Liu B."/>
            <person name="Wang J."/>
            <person name="Zhu Y."/>
            <person name="Liu G."/>
            <person name="Chen Q."/>
            <person name="Chen Z."/>
            <person name="Lan J."/>
            <person name="Che J."/>
            <person name="Ge C."/>
            <person name="Shi H."/>
            <person name="Pan Z."/>
            <person name="Liu X."/>
        </authorList>
    </citation>
    <scope>NUCLEOTIDE SEQUENCE [LARGE SCALE GENOMIC DNA]</scope>
    <source>
        <strain evidence="4">DSM 9887</strain>
    </source>
</reference>
<gene>
    <name evidence="3" type="ORF">ADS79_00350</name>
    <name evidence="2" type="ORF">BRE01_56610</name>
</gene>
<dbReference type="SUPFAM" id="SSF158682">
    <property type="entry name" value="TerB-like"/>
    <property type="match status" value="1"/>
</dbReference>
<reference evidence="3" key="2">
    <citation type="submission" date="2015-07" db="EMBL/GenBank/DDBJ databases">
        <title>MeaNS - Measles Nucleotide Surveillance Program.</title>
        <authorList>
            <person name="Tran T."/>
            <person name="Druce J."/>
        </authorList>
    </citation>
    <scope>NUCLEOTIDE SEQUENCE</scope>
    <source>
        <strain evidence="3">DSM 9887</strain>
    </source>
</reference>
<proteinExistence type="predicted"/>
<dbReference type="EMBL" id="LGIQ01000001">
    <property type="protein sequence ID" value="KNB74810.1"/>
    <property type="molecule type" value="Genomic_DNA"/>
</dbReference>
<dbReference type="Gene3D" id="1.10.3680.10">
    <property type="entry name" value="TerB-like"/>
    <property type="match status" value="1"/>
</dbReference>
<evidence type="ECO:0000313" key="2">
    <source>
        <dbReference type="EMBL" id="GED71959.1"/>
    </source>
</evidence>
<name>A0A0K9Z2W6_9BACL</name>
<dbReference type="InterPro" id="IPR007791">
    <property type="entry name" value="DjlA_N"/>
</dbReference>
<comment type="caution">
    <text evidence="3">The sequence shown here is derived from an EMBL/GenBank/DDBJ whole genome shotgun (WGS) entry which is preliminary data.</text>
</comment>
<organism evidence="3 4">
    <name type="scientific">Brevibacillus reuszeri</name>
    <dbReference type="NCBI Taxonomy" id="54915"/>
    <lineage>
        <taxon>Bacteria</taxon>
        <taxon>Bacillati</taxon>
        <taxon>Bacillota</taxon>
        <taxon>Bacilli</taxon>
        <taxon>Bacillales</taxon>
        <taxon>Paenibacillaceae</taxon>
        <taxon>Brevibacillus</taxon>
    </lineage>
</organism>